<accession>A0ABS4DET2</accession>
<evidence type="ECO:0000313" key="3">
    <source>
        <dbReference type="Proteomes" id="UP001193081"/>
    </source>
</evidence>
<gene>
    <name evidence="2" type="ORF">EYB53_019740</name>
</gene>
<dbReference type="RefSeq" id="WP_205712696.1">
    <property type="nucleotide sequence ID" value="NZ_SIJK02000049.1"/>
</dbReference>
<evidence type="ECO:0000313" key="2">
    <source>
        <dbReference type="EMBL" id="MBP1467959.1"/>
    </source>
</evidence>
<dbReference type="Pfam" id="PF00583">
    <property type="entry name" value="Acetyltransf_1"/>
    <property type="match status" value="1"/>
</dbReference>
<comment type="caution">
    <text evidence="2">The sequence shown here is derived from an EMBL/GenBank/DDBJ whole genome shotgun (WGS) entry which is preliminary data.</text>
</comment>
<proteinExistence type="predicted"/>
<dbReference type="InterPro" id="IPR051908">
    <property type="entry name" value="Ribosomal_N-acetyltransferase"/>
</dbReference>
<dbReference type="InterPro" id="IPR000182">
    <property type="entry name" value="GNAT_dom"/>
</dbReference>
<dbReference type="Proteomes" id="UP001193081">
    <property type="component" value="Unassembled WGS sequence"/>
</dbReference>
<dbReference type="SUPFAM" id="SSF55729">
    <property type="entry name" value="Acyl-CoA N-acyltransferases (Nat)"/>
    <property type="match status" value="1"/>
</dbReference>
<reference evidence="2 3" key="1">
    <citation type="submission" date="2021-03" db="EMBL/GenBank/DDBJ databases">
        <authorList>
            <person name="Grouzdev D.S."/>
        </authorList>
    </citation>
    <scope>NUCLEOTIDE SEQUENCE [LARGE SCALE GENOMIC DNA]</scope>
    <source>
        <strain evidence="2 3">M50-1</strain>
    </source>
</reference>
<evidence type="ECO:0000259" key="1">
    <source>
        <dbReference type="PROSITE" id="PS51186"/>
    </source>
</evidence>
<dbReference type="PANTHER" id="PTHR43441">
    <property type="entry name" value="RIBOSOMAL-PROTEIN-SERINE ACETYLTRANSFERASE"/>
    <property type="match status" value="1"/>
</dbReference>
<feature type="domain" description="N-acetyltransferase" evidence="1">
    <location>
        <begin position="1"/>
        <end position="122"/>
    </location>
</feature>
<dbReference type="InterPro" id="IPR016181">
    <property type="entry name" value="Acyl_CoA_acyltransferase"/>
</dbReference>
<organism evidence="2 3">
    <name type="scientific">Candidatus Chloroploca mongolica</name>
    <dbReference type="NCBI Taxonomy" id="2528176"/>
    <lineage>
        <taxon>Bacteria</taxon>
        <taxon>Bacillati</taxon>
        <taxon>Chloroflexota</taxon>
        <taxon>Chloroflexia</taxon>
        <taxon>Chloroflexales</taxon>
        <taxon>Chloroflexineae</taxon>
        <taxon>Oscillochloridaceae</taxon>
        <taxon>Candidatus Chloroploca</taxon>
    </lineage>
</organism>
<sequence>MATIPLRSFQFYAIRAGVNGRACGLACYLRIAPTAGSLEVAHVAFAPELQRTPAATEALFLLMQRAFALGYRRYEWRCNALNAPSRAAAQRMGLSFEGVFRQATVVKGHNRDTAWYAAIELEWPQIEAAVTRWLDPANFDAAGRQLVRLATLTEPFLYRKG</sequence>
<name>A0ABS4DET2_9CHLR</name>
<dbReference type="Gene3D" id="3.40.630.30">
    <property type="match status" value="1"/>
</dbReference>
<protein>
    <submittedName>
        <fullName evidence="2">GNAT family N-acetyltransferase</fullName>
    </submittedName>
</protein>
<dbReference type="PROSITE" id="PS51186">
    <property type="entry name" value="GNAT"/>
    <property type="match status" value="1"/>
</dbReference>
<dbReference type="EMBL" id="SIJK02000049">
    <property type="protein sequence ID" value="MBP1467959.1"/>
    <property type="molecule type" value="Genomic_DNA"/>
</dbReference>
<dbReference type="PANTHER" id="PTHR43441:SF2">
    <property type="entry name" value="FAMILY ACETYLTRANSFERASE, PUTATIVE (AFU_ORTHOLOGUE AFUA_7G00850)-RELATED"/>
    <property type="match status" value="1"/>
</dbReference>
<keyword evidence="3" id="KW-1185">Reference proteome</keyword>